<reference evidence="1 2" key="1">
    <citation type="journal article" date="2019" name="Nat. Ecol. Evol.">
        <title>Megaphylogeny resolves global patterns of mushroom evolution.</title>
        <authorList>
            <person name="Varga T."/>
            <person name="Krizsan K."/>
            <person name="Foldi C."/>
            <person name="Dima B."/>
            <person name="Sanchez-Garcia M."/>
            <person name="Sanchez-Ramirez S."/>
            <person name="Szollosi G.J."/>
            <person name="Szarkandi J.G."/>
            <person name="Papp V."/>
            <person name="Albert L."/>
            <person name="Andreopoulos W."/>
            <person name="Angelini C."/>
            <person name="Antonin V."/>
            <person name="Barry K.W."/>
            <person name="Bougher N.L."/>
            <person name="Buchanan P."/>
            <person name="Buyck B."/>
            <person name="Bense V."/>
            <person name="Catcheside P."/>
            <person name="Chovatia M."/>
            <person name="Cooper J."/>
            <person name="Damon W."/>
            <person name="Desjardin D."/>
            <person name="Finy P."/>
            <person name="Geml J."/>
            <person name="Haridas S."/>
            <person name="Hughes K."/>
            <person name="Justo A."/>
            <person name="Karasinski D."/>
            <person name="Kautmanova I."/>
            <person name="Kiss B."/>
            <person name="Kocsube S."/>
            <person name="Kotiranta H."/>
            <person name="LaButti K.M."/>
            <person name="Lechner B.E."/>
            <person name="Liimatainen K."/>
            <person name="Lipzen A."/>
            <person name="Lukacs Z."/>
            <person name="Mihaltcheva S."/>
            <person name="Morgado L.N."/>
            <person name="Niskanen T."/>
            <person name="Noordeloos M.E."/>
            <person name="Ohm R.A."/>
            <person name="Ortiz-Santana B."/>
            <person name="Ovrebo C."/>
            <person name="Racz N."/>
            <person name="Riley R."/>
            <person name="Savchenko A."/>
            <person name="Shiryaev A."/>
            <person name="Soop K."/>
            <person name="Spirin V."/>
            <person name="Szebenyi C."/>
            <person name="Tomsovsky M."/>
            <person name="Tulloss R.E."/>
            <person name="Uehling J."/>
            <person name="Grigoriev I.V."/>
            <person name="Vagvolgyi C."/>
            <person name="Papp T."/>
            <person name="Martin F.M."/>
            <person name="Miettinen O."/>
            <person name="Hibbett D.S."/>
            <person name="Nagy L.G."/>
        </authorList>
    </citation>
    <scope>NUCLEOTIDE SEQUENCE [LARGE SCALE GENOMIC DNA]</scope>
    <source>
        <strain evidence="1 2">NL-1719</strain>
    </source>
</reference>
<keyword evidence="2" id="KW-1185">Reference proteome</keyword>
<evidence type="ECO:0000313" key="1">
    <source>
        <dbReference type="EMBL" id="TFK72770.1"/>
    </source>
</evidence>
<protein>
    <submittedName>
        <fullName evidence="1">Uncharacterized protein</fullName>
    </submittedName>
</protein>
<accession>A0ACD3B4M7</accession>
<dbReference type="EMBL" id="ML208282">
    <property type="protein sequence ID" value="TFK72770.1"/>
    <property type="molecule type" value="Genomic_DNA"/>
</dbReference>
<sequence>MSEGLLDRGAIDPFTLLPNELVVAIASYLHNDAIQKIQATVHNLRKHLFLEPILVLASVSRWLRNAIISEPAFWCYVNITDPNTKLETLSTVLERSGNYPLEIVWIDRLYSRRERNLRLFEVLADHSHRWRALTLLASTITCLSSMVEDISATYTPMLAKFHIANLGQWTVIQGVTEMSFPVLKSFRLANYPLSSMKIGFASLTHMELAPSEGGRLSEKDVRSAATALTSLEYLNLDTAFDVATWEDDATENTDWESLRTLILKDRKFYLWRYLDSMNCPNLRRLVLLDAGWFDFPMEKMQHIMANFPEVEIMDLVQIRLQREDQGSWALSEAFPRLSRLSFSYEPWESEGNKGYDNFFRPSSLVAGGWPNLKILELGSVARESWLKDIVSFVESREDEGHPLTAVGIPENEPGMEAALKDRGQVALFTCSVSTLDQYEITPSRK</sequence>
<organism evidence="1 2">
    <name type="scientific">Pluteus cervinus</name>
    <dbReference type="NCBI Taxonomy" id="181527"/>
    <lineage>
        <taxon>Eukaryota</taxon>
        <taxon>Fungi</taxon>
        <taxon>Dikarya</taxon>
        <taxon>Basidiomycota</taxon>
        <taxon>Agaricomycotina</taxon>
        <taxon>Agaricomycetes</taxon>
        <taxon>Agaricomycetidae</taxon>
        <taxon>Agaricales</taxon>
        <taxon>Pluteineae</taxon>
        <taxon>Pluteaceae</taxon>
        <taxon>Pluteus</taxon>
    </lineage>
</organism>
<evidence type="ECO:0000313" key="2">
    <source>
        <dbReference type="Proteomes" id="UP000308600"/>
    </source>
</evidence>
<gene>
    <name evidence="1" type="ORF">BDN72DRAFT_835870</name>
</gene>
<proteinExistence type="predicted"/>
<dbReference type="Proteomes" id="UP000308600">
    <property type="component" value="Unassembled WGS sequence"/>
</dbReference>
<name>A0ACD3B4M7_9AGAR</name>